<dbReference type="Gene3D" id="1.20.140.10">
    <property type="entry name" value="Butyryl-CoA Dehydrogenase, subunit A, domain 3"/>
    <property type="match status" value="1"/>
</dbReference>
<protein>
    <submittedName>
        <fullName evidence="12">Acyl-CoA dehydrogenase (ACAD) / acyl-CoA oxidase-like protein</fullName>
        <ecNumber evidence="12">1.3.8.-</ecNumber>
    </submittedName>
</protein>
<evidence type="ECO:0000313" key="13">
    <source>
        <dbReference type="Proteomes" id="UP000191931"/>
    </source>
</evidence>
<dbReference type="SUPFAM" id="SSF56645">
    <property type="entry name" value="Acyl-CoA dehydrogenase NM domain-like"/>
    <property type="match status" value="1"/>
</dbReference>
<dbReference type="InterPro" id="IPR046373">
    <property type="entry name" value="Acyl-CoA_Oxase/DH_mid-dom_sf"/>
</dbReference>
<comment type="cofactor">
    <cofactor evidence="1 8">
        <name>FAD</name>
        <dbReference type="ChEBI" id="CHEBI:57692"/>
    </cofactor>
</comment>
<evidence type="ECO:0000256" key="1">
    <source>
        <dbReference type="ARBA" id="ARBA00001974"/>
    </source>
</evidence>
<comment type="subunit">
    <text evidence="4">Homotetramer.</text>
</comment>
<evidence type="ECO:0000256" key="6">
    <source>
        <dbReference type="ARBA" id="ARBA00022827"/>
    </source>
</evidence>
<dbReference type="SUPFAM" id="SSF47203">
    <property type="entry name" value="Acyl-CoA dehydrogenase C-terminal domain-like"/>
    <property type="match status" value="1"/>
</dbReference>
<gene>
    <name evidence="12" type="ORF">MTBBW1_1310098</name>
</gene>
<dbReference type="InterPro" id="IPR037069">
    <property type="entry name" value="AcylCoA_DH/ox_N_sf"/>
</dbReference>
<dbReference type="InterPro" id="IPR006091">
    <property type="entry name" value="Acyl-CoA_Oxase/DH_mid-dom"/>
</dbReference>
<name>A0A1W1H7D9_9BACT</name>
<dbReference type="Gene3D" id="1.10.540.10">
    <property type="entry name" value="Acyl-CoA dehydrogenase/oxidase, N-terminal domain"/>
    <property type="match status" value="1"/>
</dbReference>
<evidence type="ECO:0000256" key="4">
    <source>
        <dbReference type="ARBA" id="ARBA00011881"/>
    </source>
</evidence>
<evidence type="ECO:0000256" key="3">
    <source>
        <dbReference type="ARBA" id="ARBA00011738"/>
    </source>
</evidence>
<organism evidence="12 13">
    <name type="scientific">Desulfamplus magnetovallimortis</name>
    <dbReference type="NCBI Taxonomy" id="1246637"/>
    <lineage>
        <taxon>Bacteria</taxon>
        <taxon>Pseudomonadati</taxon>
        <taxon>Thermodesulfobacteriota</taxon>
        <taxon>Desulfobacteria</taxon>
        <taxon>Desulfobacterales</taxon>
        <taxon>Desulfobacteraceae</taxon>
        <taxon>Desulfamplus</taxon>
    </lineage>
</organism>
<sequence>MDFEVSEKISIIVDMINEFVDKELIPLEPEFLTKNFSELLPVLREKQEMVKKMELWAPNFPVECGGMGLSLVEHGLVSEALGRSPLGHYVFWCQAPDAGNVEILHDHGTEAQKETWLKPLVQGKIRSCFSMTEVDMPGSNPVMLETTAVKEGDEYVINGHKWYTTAADGSQFAIVMAVTNPEAPAHLQASMIIVPTETPGFNLVRNIPVMGHEGDDYFSHGEILYQSCRVPLSNLLGREGQGFVMAQDRLGPGRIHHCMRWLGICSRAFDLMCHRANHRVISPDGKTLATRQTVQNWVAESAAEIEAARLMTLHAAWQIDNVGASKARDAISKIKFVVANTMNRVVDRALQVHGGLGMTDDTILAFFFSHERAARIYDGADEVHKTALARRILKSYQGKNIK</sequence>
<dbReference type="InterPro" id="IPR050741">
    <property type="entry name" value="Acyl-CoA_dehydrogenase"/>
</dbReference>
<evidence type="ECO:0000259" key="11">
    <source>
        <dbReference type="Pfam" id="PF02771"/>
    </source>
</evidence>
<dbReference type="GO" id="GO:0003995">
    <property type="term" value="F:acyl-CoA dehydrogenase activity"/>
    <property type="evidence" value="ECO:0007669"/>
    <property type="project" value="TreeGrafter"/>
</dbReference>
<dbReference type="Gene3D" id="2.40.110.10">
    <property type="entry name" value="Butyryl-CoA Dehydrogenase, subunit A, domain 2"/>
    <property type="match status" value="1"/>
</dbReference>
<reference evidence="12 13" key="1">
    <citation type="submission" date="2017-03" db="EMBL/GenBank/DDBJ databases">
        <authorList>
            <person name="Afonso C.L."/>
            <person name="Miller P.J."/>
            <person name="Scott M.A."/>
            <person name="Spackman E."/>
            <person name="Goraichik I."/>
            <person name="Dimitrov K.M."/>
            <person name="Suarez D.L."/>
            <person name="Swayne D.E."/>
        </authorList>
    </citation>
    <scope>NUCLEOTIDE SEQUENCE [LARGE SCALE GENOMIC DNA]</scope>
    <source>
        <strain evidence="12">PRJEB14757</strain>
    </source>
</reference>
<keyword evidence="6 8" id="KW-0274">FAD</keyword>
<evidence type="ECO:0000256" key="7">
    <source>
        <dbReference type="ARBA" id="ARBA00023002"/>
    </source>
</evidence>
<dbReference type="GO" id="GO:0033539">
    <property type="term" value="P:fatty acid beta-oxidation using acyl-CoA dehydrogenase"/>
    <property type="evidence" value="ECO:0007669"/>
    <property type="project" value="TreeGrafter"/>
</dbReference>
<dbReference type="Pfam" id="PF02770">
    <property type="entry name" value="Acyl-CoA_dh_M"/>
    <property type="match status" value="1"/>
</dbReference>
<dbReference type="FunFam" id="2.40.110.10:FF:000002">
    <property type="entry name" value="Acyl-CoA dehydrogenase fadE12"/>
    <property type="match status" value="1"/>
</dbReference>
<dbReference type="InterPro" id="IPR013786">
    <property type="entry name" value="AcylCoA_DH/ox_N"/>
</dbReference>
<evidence type="ECO:0000256" key="2">
    <source>
        <dbReference type="ARBA" id="ARBA00009347"/>
    </source>
</evidence>
<comment type="similarity">
    <text evidence="2 8">Belongs to the acyl-CoA dehydrogenase family.</text>
</comment>
<accession>A0A1W1H7D9</accession>
<keyword evidence="7 8" id="KW-0560">Oxidoreductase</keyword>
<keyword evidence="5 8" id="KW-0285">Flavoprotein</keyword>
<keyword evidence="13" id="KW-1185">Reference proteome</keyword>
<dbReference type="Proteomes" id="UP000191931">
    <property type="component" value="Unassembled WGS sequence"/>
</dbReference>
<dbReference type="STRING" id="1246637.MTBBW1_1310098"/>
<evidence type="ECO:0000256" key="5">
    <source>
        <dbReference type="ARBA" id="ARBA00022630"/>
    </source>
</evidence>
<dbReference type="AlphaFoldDB" id="A0A1W1H7D9"/>
<dbReference type="GO" id="GO:0005737">
    <property type="term" value="C:cytoplasm"/>
    <property type="evidence" value="ECO:0007669"/>
    <property type="project" value="TreeGrafter"/>
</dbReference>
<feature type="domain" description="Acyl-CoA oxidase/dehydrogenase middle" evidence="10">
    <location>
        <begin position="128"/>
        <end position="216"/>
    </location>
</feature>
<evidence type="ECO:0000259" key="9">
    <source>
        <dbReference type="Pfam" id="PF00441"/>
    </source>
</evidence>
<dbReference type="PANTHER" id="PTHR48083">
    <property type="entry name" value="MEDIUM-CHAIN SPECIFIC ACYL-COA DEHYDROGENASE, MITOCHONDRIAL-RELATED"/>
    <property type="match status" value="1"/>
</dbReference>
<proteinExistence type="inferred from homology"/>
<evidence type="ECO:0000259" key="10">
    <source>
        <dbReference type="Pfam" id="PF02770"/>
    </source>
</evidence>
<dbReference type="OrthoDB" id="9765339at2"/>
<dbReference type="EC" id="1.3.8.-" evidence="12"/>
<feature type="domain" description="Acyl-CoA dehydrogenase/oxidase C-terminal" evidence="9">
    <location>
        <begin position="240"/>
        <end position="393"/>
    </location>
</feature>
<feature type="domain" description="Acyl-CoA dehydrogenase/oxidase N-terminal" evidence="11">
    <location>
        <begin position="9"/>
        <end position="124"/>
    </location>
</feature>
<comment type="subunit">
    <text evidence="3">Homodimer.</text>
</comment>
<dbReference type="PANTHER" id="PTHR48083:SF13">
    <property type="entry name" value="ACYL-COA DEHYDROGENASE FAMILY MEMBER 11"/>
    <property type="match status" value="1"/>
</dbReference>
<dbReference type="RefSeq" id="WP_080804726.1">
    <property type="nucleotide sequence ID" value="NZ_LT828548.1"/>
</dbReference>
<evidence type="ECO:0000313" key="12">
    <source>
        <dbReference type="EMBL" id="SLM28400.1"/>
    </source>
</evidence>
<dbReference type="InterPro" id="IPR036250">
    <property type="entry name" value="AcylCo_DH-like_C"/>
</dbReference>
<dbReference type="InterPro" id="IPR009100">
    <property type="entry name" value="AcylCoA_DH/oxidase_NM_dom_sf"/>
</dbReference>
<evidence type="ECO:0000256" key="8">
    <source>
        <dbReference type="RuleBase" id="RU362125"/>
    </source>
</evidence>
<dbReference type="GO" id="GO:0050660">
    <property type="term" value="F:flavin adenine dinucleotide binding"/>
    <property type="evidence" value="ECO:0007669"/>
    <property type="project" value="InterPro"/>
</dbReference>
<dbReference type="EMBL" id="FWEV01000037">
    <property type="protein sequence ID" value="SLM28400.1"/>
    <property type="molecule type" value="Genomic_DNA"/>
</dbReference>
<dbReference type="InterPro" id="IPR009075">
    <property type="entry name" value="AcylCo_DH/oxidase_C"/>
</dbReference>
<dbReference type="Pfam" id="PF00441">
    <property type="entry name" value="Acyl-CoA_dh_1"/>
    <property type="match status" value="1"/>
</dbReference>
<dbReference type="Pfam" id="PF02771">
    <property type="entry name" value="Acyl-CoA_dh_N"/>
    <property type="match status" value="1"/>
</dbReference>